<proteinExistence type="predicted"/>
<name>A0A409WXN5_PSICY</name>
<evidence type="ECO:0000313" key="2">
    <source>
        <dbReference type="Proteomes" id="UP000283269"/>
    </source>
</evidence>
<reference evidence="1 2" key="1">
    <citation type="journal article" date="2018" name="Evol. Lett.">
        <title>Horizontal gene cluster transfer increased hallucinogenic mushroom diversity.</title>
        <authorList>
            <person name="Reynolds H.T."/>
            <person name="Vijayakumar V."/>
            <person name="Gluck-Thaler E."/>
            <person name="Korotkin H.B."/>
            <person name="Matheny P.B."/>
            <person name="Slot J.C."/>
        </authorList>
    </citation>
    <scope>NUCLEOTIDE SEQUENCE [LARGE SCALE GENOMIC DNA]</scope>
    <source>
        <strain evidence="1 2">2631</strain>
    </source>
</reference>
<comment type="caution">
    <text evidence="1">The sequence shown here is derived from an EMBL/GenBank/DDBJ whole genome shotgun (WGS) entry which is preliminary data.</text>
</comment>
<protein>
    <submittedName>
        <fullName evidence="1">Uncharacterized protein</fullName>
    </submittedName>
</protein>
<organism evidence="1 2">
    <name type="scientific">Psilocybe cyanescens</name>
    <dbReference type="NCBI Taxonomy" id="93625"/>
    <lineage>
        <taxon>Eukaryota</taxon>
        <taxon>Fungi</taxon>
        <taxon>Dikarya</taxon>
        <taxon>Basidiomycota</taxon>
        <taxon>Agaricomycotina</taxon>
        <taxon>Agaricomycetes</taxon>
        <taxon>Agaricomycetidae</taxon>
        <taxon>Agaricales</taxon>
        <taxon>Agaricineae</taxon>
        <taxon>Strophariaceae</taxon>
        <taxon>Psilocybe</taxon>
    </lineage>
</organism>
<dbReference type="AlphaFoldDB" id="A0A409WXN5"/>
<gene>
    <name evidence="1" type="ORF">CVT25_004267</name>
</gene>
<evidence type="ECO:0000313" key="1">
    <source>
        <dbReference type="EMBL" id="PPQ83239.1"/>
    </source>
</evidence>
<sequence length="103" mass="11239">MRAPKIACQHNAHVQVEAQAPHEHEIFPELLDVQRLGVVATQAVRAYGHADETARGALAHVGGVEEELEAFTAVFASGCNLLGLGLRRRYFHRGSSNTLTPNR</sequence>
<accession>A0A409WXN5</accession>
<dbReference type="EMBL" id="NHYD01003032">
    <property type="protein sequence ID" value="PPQ83239.1"/>
    <property type="molecule type" value="Genomic_DNA"/>
</dbReference>
<dbReference type="InParanoid" id="A0A409WXN5"/>
<dbReference type="Proteomes" id="UP000283269">
    <property type="component" value="Unassembled WGS sequence"/>
</dbReference>
<keyword evidence="2" id="KW-1185">Reference proteome</keyword>